<dbReference type="InterPro" id="IPR036641">
    <property type="entry name" value="HPT_dom_sf"/>
</dbReference>
<feature type="domain" description="HPt" evidence="3">
    <location>
        <begin position="19"/>
        <end position="117"/>
    </location>
</feature>
<comment type="caution">
    <text evidence="4">The sequence shown here is derived from an EMBL/GenBank/DDBJ whole genome shotgun (WGS) entry which is preliminary data.</text>
</comment>
<name>A0ABS1EBD6_9GAMM</name>
<dbReference type="EMBL" id="NRSH01000148">
    <property type="protein sequence ID" value="MBK1727421.1"/>
    <property type="molecule type" value="Genomic_DNA"/>
</dbReference>
<evidence type="ECO:0000313" key="4">
    <source>
        <dbReference type="EMBL" id="MBK1727421.1"/>
    </source>
</evidence>
<feature type="modified residue" description="Phosphohistidine" evidence="2">
    <location>
        <position position="58"/>
    </location>
</feature>
<keyword evidence="1" id="KW-0902">Two-component regulatory system</keyword>
<dbReference type="PROSITE" id="PS50894">
    <property type="entry name" value="HPT"/>
    <property type="match status" value="1"/>
</dbReference>
<gene>
    <name evidence="4" type="ORF">CKO13_10435</name>
</gene>
<evidence type="ECO:0000256" key="1">
    <source>
        <dbReference type="ARBA" id="ARBA00023012"/>
    </source>
</evidence>
<sequence length="117" mass="12286">MTTEEVLDLEGLVEGAGGDEALAGRLLARFQQDLPARLEQLRTALATEDAEAAHRCAHSLKGSLATIRAHQAHEAAQRLDEAARQGALAAARRELPALEAAAGRLGAAIEERLADSA</sequence>
<reference evidence="4 5" key="1">
    <citation type="journal article" date="2020" name="Microorganisms">
        <title>Osmotic Adaptation and Compatible Solute Biosynthesis of Phototrophic Bacteria as Revealed from Genome Analyses.</title>
        <authorList>
            <person name="Imhoff J.F."/>
            <person name="Rahn T."/>
            <person name="Kunzel S."/>
            <person name="Keller A."/>
            <person name="Neulinger S.C."/>
        </authorList>
    </citation>
    <scope>NUCLEOTIDE SEQUENCE [LARGE SCALE GENOMIC DNA]</scope>
    <source>
        <strain evidence="4 5">DSM 15116</strain>
    </source>
</reference>
<evidence type="ECO:0000313" key="5">
    <source>
        <dbReference type="Proteomes" id="UP000738126"/>
    </source>
</evidence>
<keyword evidence="5" id="KW-1185">Reference proteome</keyword>
<evidence type="ECO:0000256" key="2">
    <source>
        <dbReference type="PROSITE-ProRule" id="PRU00110"/>
    </source>
</evidence>
<dbReference type="SMART" id="SM00073">
    <property type="entry name" value="HPT"/>
    <property type="match status" value="1"/>
</dbReference>
<protein>
    <recommendedName>
        <fullName evidence="3">HPt domain-containing protein</fullName>
    </recommendedName>
</protein>
<dbReference type="SUPFAM" id="SSF47226">
    <property type="entry name" value="Histidine-containing phosphotransfer domain, HPT domain"/>
    <property type="match status" value="1"/>
</dbReference>
<proteinExistence type="predicted"/>
<dbReference type="RefSeq" id="WP_200260674.1">
    <property type="nucleotide sequence ID" value="NZ_NRSH01000148.1"/>
</dbReference>
<dbReference type="Gene3D" id="1.20.120.160">
    <property type="entry name" value="HPT domain"/>
    <property type="match status" value="1"/>
</dbReference>
<dbReference type="Pfam" id="PF01627">
    <property type="entry name" value="Hpt"/>
    <property type="match status" value="1"/>
</dbReference>
<organism evidence="4 5">
    <name type="scientific">Halorhodospira neutriphila</name>
    <dbReference type="NCBI Taxonomy" id="168379"/>
    <lineage>
        <taxon>Bacteria</taxon>
        <taxon>Pseudomonadati</taxon>
        <taxon>Pseudomonadota</taxon>
        <taxon>Gammaproteobacteria</taxon>
        <taxon>Chromatiales</taxon>
        <taxon>Ectothiorhodospiraceae</taxon>
        <taxon>Halorhodospira</taxon>
    </lineage>
</organism>
<evidence type="ECO:0000259" key="3">
    <source>
        <dbReference type="PROSITE" id="PS50894"/>
    </source>
</evidence>
<dbReference type="Proteomes" id="UP000738126">
    <property type="component" value="Unassembled WGS sequence"/>
</dbReference>
<accession>A0ABS1EBD6</accession>
<keyword evidence="2" id="KW-0597">Phosphoprotein</keyword>
<dbReference type="InterPro" id="IPR008207">
    <property type="entry name" value="Sig_transdc_His_kin_Hpt_dom"/>
</dbReference>